<evidence type="ECO:0000313" key="2">
    <source>
        <dbReference type="EMBL" id="QQM42010.1"/>
    </source>
</evidence>
<keyword evidence="1" id="KW-1133">Transmembrane helix</keyword>
<evidence type="ECO:0000313" key="3">
    <source>
        <dbReference type="Proteomes" id="UP000595636"/>
    </source>
</evidence>
<feature type="transmembrane region" description="Helical" evidence="1">
    <location>
        <begin position="113"/>
        <end position="135"/>
    </location>
</feature>
<dbReference type="RefSeq" id="WP_200396971.1">
    <property type="nucleotide sequence ID" value="NZ_CP066831.1"/>
</dbReference>
<reference evidence="2 3" key="1">
    <citation type="submission" date="2020-12" db="EMBL/GenBank/DDBJ databases">
        <title>A novel species.</title>
        <authorList>
            <person name="Li K."/>
        </authorList>
    </citation>
    <scope>NUCLEOTIDE SEQUENCE [LARGE SCALE GENOMIC DNA]</scope>
    <source>
        <strain evidence="2 3">ZYC-3</strain>
    </source>
</reference>
<gene>
    <name evidence="2" type="ORF">JEQ17_22910</name>
</gene>
<dbReference type="KEGG" id="slf:JEQ17_22910"/>
<sequence>MTIKLVGAAKLGKVRVTGSTLADLISQAPDLEELHYLVIEAKVDVNPQPDSVRIVFGSPEGLSRLQAFRGWFRRVKEWDVRITAQSGSAQEADRILASALSALRGHRITTTHVWAFSSIPQFSEIIGLAFFVALILSKTDSADVGYFFALVGIFYWRLVFFVRPNGAHIYLRARSTYMGRILGWSPSPRVQAIWAVIGSFAGIAALIVSVFAWISPQN</sequence>
<feature type="transmembrane region" description="Helical" evidence="1">
    <location>
        <begin position="192"/>
        <end position="214"/>
    </location>
</feature>
<keyword evidence="1" id="KW-0812">Transmembrane</keyword>
<dbReference type="AlphaFoldDB" id="A0A7T7I6N4"/>
<dbReference type="Proteomes" id="UP000595636">
    <property type="component" value="Chromosome"/>
</dbReference>
<keyword evidence="3" id="KW-1185">Reference proteome</keyword>
<proteinExistence type="predicted"/>
<feature type="transmembrane region" description="Helical" evidence="1">
    <location>
        <begin position="147"/>
        <end position="171"/>
    </location>
</feature>
<evidence type="ECO:0000256" key="1">
    <source>
        <dbReference type="SAM" id="Phobius"/>
    </source>
</evidence>
<dbReference type="EMBL" id="CP066831">
    <property type="protein sequence ID" value="QQM42010.1"/>
    <property type="molecule type" value="Genomic_DNA"/>
</dbReference>
<keyword evidence="1" id="KW-0472">Membrane</keyword>
<accession>A0A7T7I6N4</accession>
<protein>
    <submittedName>
        <fullName evidence="2">Uncharacterized protein</fullName>
    </submittedName>
</protein>
<organism evidence="2 3">
    <name type="scientific">Streptomyces liliifuscus</name>
    <dbReference type="NCBI Taxonomy" id="2797636"/>
    <lineage>
        <taxon>Bacteria</taxon>
        <taxon>Bacillati</taxon>
        <taxon>Actinomycetota</taxon>
        <taxon>Actinomycetes</taxon>
        <taxon>Kitasatosporales</taxon>
        <taxon>Streptomycetaceae</taxon>
        <taxon>Streptomyces</taxon>
    </lineage>
</organism>
<name>A0A7T7I6N4_9ACTN</name>